<proteinExistence type="inferred from homology"/>
<dbReference type="PIRSF" id="PIRSF000337">
    <property type="entry name" value="NTA_MOA"/>
    <property type="match status" value="1"/>
</dbReference>
<accession>A0A9X0QXD5</accession>
<dbReference type="Proteomes" id="UP000600101">
    <property type="component" value="Unassembled WGS sequence"/>
</dbReference>
<dbReference type="GO" id="GO:0004497">
    <property type="term" value="F:monooxygenase activity"/>
    <property type="evidence" value="ECO:0007669"/>
    <property type="project" value="UniProtKB-KW"/>
</dbReference>
<dbReference type="NCBIfam" id="TIGR03860">
    <property type="entry name" value="FMN_nitrolo"/>
    <property type="match status" value="1"/>
</dbReference>
<dbReference type="InterPro" id="IPR036661">
    <property type="entry name" value="Luciferase-like_sf"/>
</dbReference>
<protein>
    <submittedName>
        <fullName evidence="8">LLM class flavin-dependent oxidoreductase</fullName>
    </submittedName>
</protein>
<keyword evidence="1 6" id="KW-0285">Flavoprotein</keyword>
<evidence type="ECO:0000313" key="8">
    <source>
        <dbReference type="EMBL" id="MBC4015589.1"/>
    </source>
</evidence>
<name>A0A9X0QXD5_9PROT</name>
<feature type="binding site" evidence="6">
    <location>
        <position position="59"/>
    </location>
    <ligand>
        <name>FMN</name>
        <dbReference type="ChEBI" id="CHEBI:58210"/>
    </ligand>
</feature>
<feature type="domain" description="Luciferase-like" evidence="7">
    <location>
        <begin position="35"/>
        <end position="393"/>
    </location>
</feature>
<dbReference type="AlphaFoldDB" id="A0A9X0QXD5"/>
<dbReference type="RefSeq" id="WP_186770358.1">
    <property type="nucleotide sequence ID" value="NZ_JACOMF010000008.1"/>
</dbReference>
<evidence type="ECO:0000256" key="4">
    <source>
        <dbReference type="ARBA" id="ARBA00023033"/>
    </source>
</evidence>
<feature type="binding site" evidence="6">
    <location>
        <position position="230"/>
    </location>
    <ligand>
        <name>FMN</name>
        <dbReference type="ChEBI" id="CHEBI:58210"/>
    </ligand>
</feature>
<dbReference type="InterPro" id="IPR051260">
    <property type="entry name" value="Diverse_substr_monoxygenases"/>
</dbReference>
<keyword evidence="4" id="KW-0503">Monooxygenase</keyword>
<feature type="binding site" evidence="6">
    <location>
        <position position="231"/>
    </location>
    <ligand>
        <name>FMN</name>
        <dbReference type="ChEBI" id="CHEBI:58210"/>
    </ligand>
</feature>
<feature type="binding site" evidence="6">
    <location>
        <position position="106"/>
    </location>
    <ligand>
        <name>FMN</name>
        <dbReference type="ChEBI" id="CHEBI:58210"/>
    </ligand>
</feature>
<feature type="binding site" evidence="6">
    <location>
        <position position="160"/>
    </location>
    <ligand>
        <name>FMN</name>
        <dbReference type="ChEBI" id="CHEBI:58210"/>
    </ligand>
</feature>
<evidence type="ECO:0000259" key="7">
    <source>
        <dbReference type="Pfam" id="PF00296"/>
    </source>
</evidence>
<sequence>MGGSRRQLKLGAFLYTPGSHSAGWRHPDAVPETDMEFAWYVHMARTAERGLIDCVFFQDTAAVSGSANLDGAGAVRPRVSRQVYLEPVSLIAALAAVTENIGLVSTATTTYAEPYDLARRFATIDHISGGRAGWNLVTSQVEDEAGNFGAERHMEHGLRYERAGEFWDVVTSLWDSWEDGALLRNKASGTYIDGTKLHFQHHQGKHFKVRGPLNLPRTPQGRPVVSEAGSSEAGKELAARTADLVFTAQTVLEEGKAFYDDVKARAVRHGRHPDDVKILPGLMTIVGRTEAEAQEKLASLQALISDEAAMRLLARLCGDLDIHAFPIDGPLPPLPPSNAAKARQQLIVDLARKEKLSIRQVARYLGTSLGHQLQVGTPAMIADRMQEWLEAGACDGFNLMFPHFPKPLEDFVDMVVPELQRRGIYRTAYEGKTLRENLGVPVPRNRYAPA</sequence>
<reference evidence="8" key="1">
    <citation type="submission" date="2020-08" db="EMBL/GenBank/DDBJ databases">
        <authorList>
            <person name="Hu Y."/>
            <person name="Nguyen S.V."/>
            <person name="Li F."/>
            <person name="Fanning S."/>
        </authorList>
    </citation>
    <scope>NUCLEOTIDE SEQUENCE</scope>
    <source>
        <strain evidence="8">SYSU D8009</strain>
    </source>
</reference>
<evidence type="ECO:0000256" key="2">
    <source>
        <dbReference type="ARBA" id="ARBA00022643"/>
    </source>
</evidence>
<comment type="similarity">
    <text evidence="5">Belongs to the NtaA/SnaA/DszA monooxygenase family.</text>
</comment>
<feature type="binding site" evidence="6">
    <location>
        <position position="156"/>
    </location>
    <ligand>
        <name>FMN</name>
        <dbReference type="ChEBI" id="CHEBI:58210"/>
    </ligand>
</feature>
<keyword evidence="3" id="KW-0560">Oxidoreductase</keyword>
<dbReference type="CDD" id="cd01095">
    <property type="entry name" value="Nitrilotriacetate_monoxgenase"/>
    <property type="match status" value="1"/>
</dbReference>
<dbReference type="PANTHER" id="PTHR30011">
    <property type="entry name" value="ALKANESULFONATE MONOOXYGENASE-RELATED"/>
    <property type="match status" value="1"/>
</dbReference>
<dbReference type="SUPFAM" id="SSF51679">
    <property type="entry name" value="Bacterial luciferase-like"/>
    <property type="match status" value="1"/>
</dbReference>
<evidence type="ECO:0000313" key="9">
    <source>
        <dbReference type="Proteomes" id="UP000600101"/>
    </source>
</evidence>
<dbReference type="PANTHER" id="PTHR30011:SF16">
    <property type="entry name" value="C2H2 FINGER DOMAIN TRANSCRIPTION FACTOR (EUROFUNG)-RELATED"/>
    <property type="match status" value="1"/>
</dbReference>
<dbReference type="GO" id="GO:0016705">
    <property type="term" value="F:oxidoreductase activity, acting on paired donors, with incorporation or reduction of molecular oxygen"/>
    <property type="evidence" value="ECO:0007669"/>
    <property type="project" value="InterPro"/>
</dbReference>
<dbReference type="EMBL" id="JACOMF010000008">
    <property type="protein sequence ID" value="MBC4015589.1"/>
    <property type="molecule type" value="Genomic_DNA"/>
</dbReference>
<evidence type="ECO:0000256" key="3">
    <source>
        <dbReference type="ARBA" id="ARBA00023002"/>
    </source>
</evidence>
<evidence type="ECO:0000256" key="5">
    <source>
        <dbReference type="ARBA" id="ARBA00033748"/>
    </source>
</evidence>
<dbReference type="Pfam" id="PF00296">
    <property type="entry name" value="Bac_luciferase"/>
    <property type="match status" value="1"/>
</dbReference>
<organism evidence="8 9">
    <name type="scientific">Siccirubricoccus deserti</name>
    <dbReference type="NCBI Taxonomy" id="2013562"/>
    <lineage>
        <taxon>Bacteria</taxon>
        <taxon>Pseudomonadati</taxon>
        <taxon>Pseudomonadota</taxon>
        <taxon>Alphaproteobacteria</taxon>
        <taxon>Acetobacterales</taxon>
        <taxon>Roseomonadaceae</taxon>
        <taxon>Siccirubricoccus</taxon>
    </lineage>
</organism>
<evidence type="ECO:0000256" key="6">
    <source>
        <dbReference type="PIRSR" id="PIRSR000337-1"/>
    </source>
</evidence>
<gene>
    <name evidence="8" type="ORF">H7965_09635</name>
</gene>
<comment type="caution">
    <text evidence="8">The sequence shown here is derived from an EMBL/GenBank/DDBJ whole genome shotgun (WGS) entry which is preliminary data.</text>
</comment>
<keyword evidence="2 6" id="KW-0288">FMN</keyword>
<dbReference type="Gene3D" id="3.20.20.30">
    <property type="entry name" value="Luciferase-like domain"/>
    <property type="match status" value="1"/>
</dbReference>
<dbReference type="InterPro" id="IPR016215">
    <property type="entry name" value="NTA_MOA"/>
</dbReference>
<evidence type="ECO:0000256" key="1">
    <source>
        <dbReference type="ARBA" id="ARBA00022630"/>
    </source>
</evidence>
<dbReference type="InterPro" id="IPR011251">
    <property type="entry name" value="Luciferase-like_dom"/>
</dbReference>
<keyword evidence="9" id="KW-1185">Reference proteome</keyword>